<feature type="chain" id="PRO_5046389053" description="LPXTG-motif cell wall-anchored protein" evidence="2">
    <location>
        <begin position="43"/>
        <end position="316"/>
    </location>
</feature>
<protein>
    <recommendedName>
        <fullName evidence="5">LPXTG-motif cell wall-anchored protein</fullName>
    </recommendedName>
</protein>
<dbReference type="RefSeq" id="WP_205307371.1">
    <property type="nucleotide sequence ID" value="NZ_BAAAVF010000004.1"/>
</dbReference>
<organism evidence="3 4">
    <name type="scientific">Oerskovia jenensis</name>
    <dbReference type="NCBI Taxonomy" id="162169"/>
    <lineage>
        <taxon>Bacteria</taxon>
        <taxon>Bacillati</taxon>
        <taxon>Actinomycetota</taxon>
        <taxon>Actinomycetes</taxon>
        <taxon>Micrococcales</taxon>
        <taxon>Cellulomonadaceae</taxon>
        <taxon>Oerskovia</taxon>
    </lineage>
</organism>
<accession>A0ABS2LG84</accession>
<keyword evidence="4" id="KW-1185">Reference proteome</keyword>
<evidence type="ECO:0000256" key="2">
    <source>
        <dbReference type="SAM" id="SignalP"/>
    </source>
</evidence>
<feature type="compositionally biased region" description="Polar residues" evidence="1">
    <location>
        <begin position="157"/>
        <end position="190"/>
    </location>
</feature>
<feature type="compositionally biased region" description="Low complexity" evidence="1">
    <location>
        <begin position="141"/>
        <end position="151"/>
    </location>
</feature>
<feature type="signal peptide" evidence="2">
    <location>
        <begin position="1"/>
        <end position="42"/>
    </location>
</feature>
<reference evidence="3 4" key="1">
    <citation type="submission" date="2021-01" db="EMBL/GenBank/DDBJ databases">
        <title>Sequencing the genomes of 1000 actinobacteria strains.</title>
        <authorList>
            <person name="Klenk H.-P."/>
        </authorList>
    </citation>
    <scope>NUCLEOTIDE SEQUENCE [LARGE SCALE GENOMIC DNA]</scope>
    <source>
        <strain evidence="3 4">DSM 46000</strain>
    </source>
</reference>
<feature type="region of interest" description="Disordered" evidence="1">
    <location>
        <begin position="39"/>
        <end position="64"/>
    </location>
</feature>
<evidence type="ECO:0000256" key="1">
    <source>
        <dbReference type="SAM" id="MobiDB-lite"/>
    </source>
</evidence>
<feature type="region of interest" description="Disordered" evidence="1">
    <location>
        <begin position="141"/>
        <end position="269"/>
    </location>
</feature>
<evidence type="ECO:0000313" key="3">
    <source>
        <dbReference type="EMBL" id="MBM7479436.1"/>
    </source>
</evidence>
<feature type="compositionally biased region" description="Low complexity" evidence="1">
    <location>
        <begin position="240"/>
        <end position="267"/>
    </location>
</feature>
<evidence type="ECO:0000313" key="4">
    <source>
        <dbReference type="Proteomes" id="UP000698059"/>
    </source>
</evidence>
<gene>
    <name evidence="3" type="ORF">JOD49_002356</name>
</gene>
<keyword evidence="2" id="KW-0732">Signal</keyword>
<proteinExistence type="predicted"/>
<evidence type="ECO:0008006" key="5">
    <source>
        <dbReference type="Google" id="ProtNLM"/>
    </source>
</evidence>
<dbReference type="EMBL" id="JAFBBO010000001">
    <property type="protein sequence ID" value="MBM7479436.1"/>
    <property type="molecule type" value="Genomic_DNA"/>
</dbReference>
<name>A0ABS2LG84_9CELL</name>
<dbReference type="Proteomes" id="UP000698059">
    <property type="component" value="Unassembled WGS sequence"/>
</dbReference>
<sequence length="316" mass="33028">MSSTDAHRPRTFRTAAARTVQVGALVLAVTATLPLAASTAHADPAPGEPTCQDVGADQLGRGDDGRFPIGDTGLVLVLQRSVVSVEGDGPNLRSLTVVTAEGRALPGWGSGADLHGELNAPTYDHVRVCWEAPATEHVEVPETTPTTVPWTDVEEPSTTPWTQVTERPGTTPTATVPTKRSTAATDTKWSTILEPTDEPSTPVDRKRSTPTTTQEPTTPPQEPTTPAANLAQPEVPGDVTEAADSTPAPSATTQPAAAAQVRTATPSEAPVERLVQTGAETMPLVVASTSLVVLGGVLVHLSRPSRRPAARRRSVR</sequence>
<comment type="caution">
    <text evidence="3">The sequence shown here is derived from an EMBL/GenBank/DDBJ whole genome shotgun (WGS) entry which is preliminary data.</text>
</comment>